<evidence type="ECO:0000256" key="1">
    <source>
        <dbReference type="SAM" id="MobiDB-lite"/>
    </source>
</evidence>
<gene>
    <name evidence="2" type="ORF">PLEPLA_LOCUS44243</name>
</gene>
<feature type="compositionally biased region" description="Low complexity" evidence="1">
    <location>
        <begin position="1"/>
        <end position="17"/>
    </location>
</feature>
<accession>A0A9N7VVE4</accession>
<feature type="region of interest" description="Disordered" evidence="1">
    <location>
        <begin position="1"/>
        <end position="43"/>
    </location>
</feature>
<reference evidence="2" key="1">
    <citation type="submission" date="2020-03" db="EMBL/GenBank/DDBJ databases">
        <authorList>
            <person name="Weist P."/>
        </authorList>
    </citation>
    <scope>NUCLEOTIDE SEQUENCE</scope>
</reference>
<sequence>MSHGNLSQQQLQQEPSQTDTRAEVQDSRNSGPTLRARRHTTGVMFRRCARRGGFSLRGPPGAAADRVEIPVRSPPHYTSFTQSVEPTTQGLMASDHAQRCMTAKTAFTRAVKAKFNRGPNASAERSNVSLQSGAVREGGCGRDHLTCESE</sequence>
<feature type="compositionally biased region" description="Basic and acidic residues" evidence="1">
    <location>
        <begin position="139"/>
        <end position="150"/>
    </location>
</feature>
<organism evidence="2 3">
    <name type="scientific">Pleuronectes platessa</name>
    <name type="common">European plaice</name>
    <dbReference type="NCBI Taxonomy" id="8262"/>
    <lineage>
        <taxon>Eukaryota</taxon>
        <taxon>Metazoa</taxon>
        <taxon>Chordata</taxon>
        <taxon>Craniata</taxon>
        <taxon>Vertebrata</taxon>
        <taxon>Euteleostomi</taxon>
        <taxon>Actinopterygii</taxon>
        <taxon>Neopterygii</taxon>
        <taxon>Teleostei</taxon>
        <taxon>Neoteleostei</taxon>
        <taxon>Acanthomorphata</taxon>
        <taxon>Carangaria</taxon>
        <taxon>Pleuronectiformes</taxon>
        <taxon>Pleuronectoidei</taxon>
        <taxon>Pleuronectidae</taxon>
        <taxon>Pleuronectes</taxon>
    </lineage>
</organism>
<keyword evidence="3" id="KW-1185">Reference proteome</keyword>
<dbReference type="EMBL" id="CADEAL010004299">
    <property type="protein sequence ID" value="CAB1456459.1"/>
    <property type="molecule type" value="Genomic_DNA"/>
</dbReference>
<feature type="region of interest" description="Disordered" evidence="1">
    <location>
        <begin position="118"/>
        <end position="150"/>
    </location>
</feature>
<dbReference type="Proteomes" id="UP001153269">
    <property type="component" value="Unassembled WGS sequence"/>
</dbReference>
<proteinExistence type="predicted"/>
<name>A0A9N7VVE4_PLEPL</name>
<evidence type="ECO:0000313" key="3">
    <source>
        <dbReference type="Proteomes" id="UP001153269"/>
    </source>
</evidence>
<protein>
    <submittedName>
        <fullName evidence="2">Uncharacterized protein</fullName>
    </submittedName>
</protein>
<dbReference type="AlphaFoldDB" id="A0A9N7VVE4"/>
<comment type="caution">
    <text evidence="2">The sequence shown here is derived from an EMBL/GenBank/DDBJ whole genome shotgun (WGS) entry which is preliminary data.</text>
</comment>
<evidence type="ECO:0000313" key="2">
    <source>
        <dbReference type="EMBL" id="CAB1456459.1"/>
    </source>
</evidence>
<feature type="compositionally biased region" description="Polar residues" evidence="1">
    <location>
        <begin position="123"/>
        <end position="132"/>
    </location>
</feature>